<keyword evidence="1" id="KW-0812">Transmembrane</keyword>
<sequence>MTDSDADEATERERLIFGAGFAFGVMFTMSILAVVVATVVPRPVALPSLLTSAVVLPIVAAVLLAAVAGVALYTFALPEHGFGLAGVTLFGEVDIDGE</sequence>
<dbReference type="Proteomes" id="UP000199076">
    <property type="component" value="Unassembled WGS sequence"/>
</dbReference>
<keyword evidence="1" id="KW-1133">Transmembrane helix</keyword>
<reference evidence="3" key="1">
    <citation type="submission" date="2016-10" db="EMBL/GenBank/DDBJ databases">
        <authorList>
            <person name="Varghese N."/>
            <person name="Submissions S."/>
        </authorList>
    </citation>
    <scope>NUCLEOTIDE SEQUENCE [LARGE SCALE GENOMIC DNA]</scope>
    <source>
        <strain evidence="3">IBRC-M 10760</strain>
    </source>
</reference>
<proteinExistence type="predicted"/>
<protein>
    <submittedName>
        <fullName evidence="2">Uncharacterized protein</fullName>
    </submittedName>
</protein>
<feature type="transmembrane region" description="Helical" evidence="1">
    <location>
        <begin position="15"/>
        <end position="40"/>
    </location>
</feature>
<keyword evidence="1" id="KW-0472">Membrane</keyword>
<dbReference type="EMBL" id="FNBK01000002">
    <property type="protein sequence ID" value="SDE88390.1"/>
    <property type="molecule type" value="Genomic_DNA"/>
</dbReference>
<accession>A0A1G7GJT8</accession>
<evidence type="ECO:0000256" key="1">
    <source>
        <dbReference type="SAM" id="Phobius"/>
    </source>
</evidence>
<feature type="transmembrane region" description="Helical" evidence="1">
    <location>
        <begin position="52"/>
        <end position="76"/>
    </location>
</feature>
<dbReference type="STRING" id="660518.SAMN05216218_10274"/>
<dbReference type="AlphaFoldDB" id="A0A1G7GJT8"/>
<dbReference type="OrthoDB" id="241377at2157"/>
<keyword evidence="3" id="KW-1185">Reference proteome</keyword>
<evidence type="ECO:0000313" key="2">
    <source>
        <dbReference type="EMBL" id="SDE88390.1"/>
    </source>
</evidence>
<gene>
    <name evidence="2" type="ORF">SAMN05216218_10274</name>
</gene>
<evidence type="ECO:0000313" key="3">
    <source>
        <dbReference type="Proteomes" id="UP000199076"/>
    </source>
</evidence>
<name>A0A1G7GJT8_9EURY</name>
<dbReference type="RefSeq" id="WP_092687696.1">
    <property type="nucleotide sequence ID" value="NZ_FNBK01000002.1"/>
</dbReference>
<organism evidence="2 3">
    <name type="scientific">Halorientalis regularis</name>
    <dbReference type="NCBI Taxonomy" id="660518"/>
    <lineage>
        <taxon>Archaea</taxon>
        <taxon>Methanobacteriati</taxon>
        <taxon>Methanobacteriota</taxon>
        <taxon>Stenosarchaea group</taxon>
        <taxon>Halobacteria</taxon>
        <taxon>Halobacteriales</taxon>
        <taxon>Haloarculaceae</taxon>
        <taxon>Halorientalis</taxon>
    </lineage>
</organism>